<dbReference type="EMBL" id="JASZYV010000001">
    <property type="protein sequence ID" value="MDM0043308.1"/>
    <property type="molecule type" value="Genomic_DNA"/>
</dbReference>
<feature type="region of interest" description="Disordered" evidence="1">
    <location>
        <begin position="49"/>
        <end position="160"/>
    </location>
</feature>
<evidence type="ECO:0000256" key="2">
    <source>
        <dbReference type="SAM" id="SignalP"/>
    </source>
</evidence>
<name>A0ABT7N5W1_9BURK</name>
<sequence>MDQPSRGWPARAFAPAIATLICIASPIAQAAIWRCGNSYSDIPCPDAVRIDPSGTAPSAEQKREADEATRKNEAAAQRMERERLRLEAATVGRGATIIGEAPKPPSSHKHELKTLGAAPMKKSGKARSRPGTEDFVATAETAESKSGKSSKKKSKAKTED</sequence>
<evidence type="ECO:0008006" key="5">
    <source>
        <dbReference type="Google" id="ProtNLM"/>
    </source>
</evidence>
<organism evidence="3 4">
    <name type="scientific">Variovorax dokdonensis</name>
    <dbReference type="NCBI Taxonomy" id="344883"/>
    <lineage>
        <taxon>Bacteria</taxon>
        <taxon>Pseudomonadati</taxon>
        <taxon>Pseudomonadota</taxon>
        <taxon>Betaproteobacteria</taxon>
        <taxon>Burkholderiales</taxon>
        <taxon>Comamonadaceae</taxon>
        <taxon>Variovorax</taxon>
    </lineage>
</organism>
<protein>
    <recommendedName>
        <fullName evidence="5">DUF4124 domain-containing protein</fullName>
    </recommendedName>
</protein>
<feature type="compositionally biased region" description="Basic residues" evidence="1">
    <location>
        <begin position="148"/>
        <end position="160"/>
    </location>
</feature>
<dbReference type="Proteomes" id="UP001174908">
    <property type="component" value="Unassembled WGS sequence"/>
</dbReference>
<comment type="caution">
    <text evidence="3">The sequence shown here is derived from an EMBL/GenBank/DDBJ whole genome shotgun (WGS) entry which is preliminary data.</text>
</comment>
<dbReference type="RefSeq" id="WP_286658424.1">
    <property type="nucleotide sequence ID" value="NZ_JASZYV010000001.1"/>
</dbReference>
<keyword evidence="4" id="KW-1185">Reference proteome</keyword>
<evidence type="ECO:0000313" key="4">
    <source>
        <dbReference type="Proteomes" id="UP001174908"/>
    </source>
</evidence>
<keyword evidence="2" id="KW-0732">Signal</keyword>
<evidence type="ECO:0000256" key="1">
    <source>
        <dbReference type="SAM" id="MobiDB-lite"/>
    </source>
</evidence>
<feature type="chain" id="PRO_5045054718" description="DUF4124 domain-containing protein" evidence="2">
    <location>
        <begin position="31"/>
        <end position="160"/>
    </location>
</feature>
<gene>
    <name evidence="3" type="ORF">QTH91_02320</name>
</gene>
<proteinExistence type="predicted"/>
<evidence type="ECO:0000313" key="3">
    <source>
        <dbReference type="EMBL" id="MDM0043308.1"/>
    </source>
</evidence>
<feature type="signal peptide" evidence="2">
    <location>
        <begin position="1"/>
        <end position="30"/>
    </location>
</feature>
<reference evidence="3" key="1">
    <citation type="submission" date="2023-06" db="EMBL/GenBank/DDBJ databases">
        <authorList>
            <person name="Jiang Y."/>
            <person name="Liu Q."/>
        </authorList>
    </citation>
    <scope>NUCLEOTIDE SEQUENCE</scope>
    <source>
        <strain evidence="3">CGMCC 1.12089</strain>
    </source>
</reference>
<accession>A0ABT7N5W1</accession>
<feature type="compositionally biased region" description="Basic and acidic residues" evidence="1">
    <location>
        <begin position="60"/>
        <end position="86"/>
    </location>
</feature>